<dbReference type="Pfam" id="PF00531">
    <property type="entry name" value="Death"/>
    <property type="match status" value="1"/>
</dbReference>
<keyword evidence="10" id="KW-1185">Reference proteome</keyword>
<dbReference type="SMART" id="SM00005">
    <property type="entry name" value="DEATH"/>
    <property type="match status" value="1"/>
</dbReference>
<name>A0ABD3VT28_SINWO</name>
<feature type="compositionally biased region" description="Low complexity" evidence="6">
    <location>
        <begin position="466"/>
        <end position="489"/>
    </location>
</feature>
<dbReference type="InterPro" id="IPR031964">
    <property type="entry name" value="CARD_dom"/>
</dbReference>
<keyword evidence="4" id="KW-0832">Ubl conjugation</keyword>
<evidence type="ECO:0000256" key="3">
    <source>
        <dbReference type="ARBA" id="ARBA00022588"/>
    </source>
</evidence>
<evidence type="ECO:0000313" key="10">
    <source>
        <dbReference type="Proteomes" id="UP001634394"/>
    </source>
</evidence>
<evidence type="ECO:0000313" key="9">
    <source>
        <dbReference type="EMBL" id="KAL3864495.1"/>
    </source>
</evidence>
<reference evidence="9 10" key="1">
    <citation type="submission" date="2024-11" db="EMBL/GenBank/DDBJ databases">
        <title>Chromosome-level genome assembly of the freshwater bivalve Anodonta woodiana.</title>
        <authorList>
            <person name="Chen X."/>
        </authorList>
    </citation>
    <scope>NUCLEOTIDE SEQUENCE [LARGE SCALE GENOMIC DNA]</scope>
    <source>
        <strain evidence="9">MN2024</strain>
        <tissue evidence="9">Gills</tissue>
    </source>
</reference>
<feature type="domain" description="Death" evidence="8">
    <location>
        <begin position="195"/>
        <end position="256"/>
    </location>
</feature>
<dbReference type="EMBL" id="JBJQND010000010">
    <property type="protein sequence ID" value="KAL3864495.1"/>
    <property type="molecule type" value="Genomic_DNA"/>
</dbReference>
<feature type="region of interest" description="Disordered" evidence="6">
    <location>
        <begin position="315"/>
        <end position="371"/>
    </location>
</feature>
<feature type="region of interest" description="Disordered" evidence="6">
    <location>
        <begin position="718"/>
        <end position="760"/>
    </location>
</feature>
<dbReference type="Pfam" id="PF16739">
    <property type="entry name" value="CARD_2"/>
    <property type="match status" value="1"/>
</dbReference>
<dbReference type="GO" id="GO:0005737">
    <property type="term" value="C:cytoplasm"/>
    <property type="evidence" value="ECO:0007669"/>
    <property type="project" value="UniProtKB-ARBA"/>
</dbReference>
<keyword evidence="7" id="KW-0812">Transmembrane</keyword>
<dbReference type="InterPro" id="IPR000488">
    <property type="entry name" value="Death_dom"/>
</dbReference>
<dbReference type="Proteomes" id="UP001634394">
    <property type="component" value="Unassembled WGS sequence"/>
</dbReference>
<evidence type="ECO:0000256" key="1">
    <source>
        <dbReference type="ARBA" id="ARBA00022499"/>
    </source>
</evidence>
<keyword evidence="3" id="KW-0399">Innate immunity</keyword>
<feature type="region of interest" description="Disordered" evidence="6">
    <location>
        <begin position="383"/>
        <end position="421"/>
    </location>
</feature>
<feature type="region of interest" description="Disordered" evidence="6">
    <location>
        <begin position="568"/>
        <end position="594"/>
    </location>
</feature>
<dbReference type="GO" id="GO:0045087">
    <property type="term" value="P:innate immune response"/>
    <property type="evidence" value="ECO:0007669"/>
    <property type="project" value="UniProtKB-KW"/>
</dbReference>
<keyword evidence="2" id="KW-0597">Phosphoprotein</keyword>
<sequence>MDEKRLMNQLKQCLSNFVNQVDPIQILPYLPCLSRTAQEEIRAKQDNKGKIVAAQDLYSHIIRYKEKGIKQLLVALRDEEIGLEDLADLIDPPSTKDNTATTVQNTMVQSDIVRGPADHEINTMVQNDTVRGPADHEIHTMVQNDIVRGPADHEIKILKTFDKDTPLRHLPVSVYKVLRLLDSIDQIENWESLAANIVEYTVEDISRFRQNPHDGSPMIAMYNDWMTREGSTLGHLMKILTKMGRVDVLTEMTKITGYQYHEDNGRQTDRNNRPIEVMYERLPGPGNPMGNMGPIHVDPIHIQGNQNERKVLPAPEQHIGRDPYGPGKDNSMQNGGNKNPNEVLDTSFSRPINPTETAGPIPLSPRQGKENTVVEKRELDLPGPEQYMSRGGSGSGEGIDKNTNNLMNKDNGNENSVESTERSLKIHSHEMDAEDVICLEVKTNIEKVIVRATEEQVHRNDECDLENPSTSTESEESNSQVDSSSSNHNLQADSWNNYQEFHKEKHHNKDVLTSEIKKEEENNIHKVEKQGYKNDVEQQPDQNVHVETQSNEMVPTPNGAFSSIMSEEENTSSDSKQMNERKKCTDETMGEGHYVPVPTERVSMETNKPMTSTFEFQVCQKGKRFPDEHVIEREHEPSTAKRFTNDTIDQMSVGHDGKQRPKTILNEQMAGIKDGQTTSSLLPEEHQGFDSLGFVPMTIEDHRFVPQQGSTFSHEIDTVSHQDNASSQQSKAVSHSDAEEVNTPAKLVDIPAAQKDTNVKRDNGFQAMDDIQILQSSSVQGGNSPQQQNDNGYIRSSAQRSGNVNYGGYFIIGLCVVIGAYFIVRRVKKSS</sequence>
<dbReference type="InterPro" id="IPR011029">
    <property type="entry name" value="DEATH-like_dom_sf"/>
</dbReference>
<feature type="region of interest" description="Disordered" evidence="6">
    <location>
        <begin position="504"/>
        <end position="523"/>
    </location>
</feature>
<keyword evidence="5" id="KW-0391">Immunity</keyword>
<feature type="compositionally biased region" description="Polar residues" evidence="6">
    <location>
        <begin position="401"/>
        <end position="418"/>
    </location>
</feature>
<evidence type="ECO:0000256" key="4">
    <source>
        <dbReference type="ARBA" id="ARBA00022843"/>
    </source>
</evidence>
<evidence type="ECO:0000259" key="8">
    <source>
        <dbReference type="PROSITE" id="PS50017"/>
    </source>
</evidence>
<evidence type="ECO:0000256" key="5">
    <source>
        <dbReference type="ARBA" id="ARBA00022859"/>
    </source>
</evidence>
<dbReference type="AlphaFoldDB" id="A0ABD3VT28"/>
<feature type="region of interest" description="Disordered" evidence="6">
    <location>
        <begin position="457"/>
        <end position="491"/>
    </location>
</feature>
<gene>
    <name evidence="9" type="ORF">ACJMK2_006173</name>
</gene>
<keyword evidence="1" id="KW-1017">Isopeptide bond</keyword>
<accession>A0ABD3VT28</accession>
<feature type="compositionally biased region" description="Basic and acidic residues" evidence="6">
    <location>
        <begin position="577"/>
        <end position="586"/>
    </location>
</feature>
<dbReference type="Gene3D" id="1.10.533.10">
    <property type="entry name" value="Death Domain, Fas"/>
    <property type="match status" value="2"/>
</dbReference>
<feature type="transmembrane region" description="Helical" evidence="7">
    <location>
        <begin position="806"/>
        <end position="824"/>
    </location>
</feature>
<dbReference type="SUPFAM" id="SSF47986">
    <property type="entry name" value="DEATH domain"/>
    <property type="match status" value="1"/>
</dbReference>
<keyword evidence="7" id="KW-0472">Membrane</keyword>
<evidence type="ECO:0000256" key="2">
    <source>
        <dbReference type="ARBA" id="ARBA00022553"/>
    </source>
</evidence>
<evidence type="ECO:0000256" key="7">
    <source>
        <dbReference type="SAM" id="Phobius"/>
    </source>
</evidence>
<organism evidence="9 10">
    <name type="scientific">Sinanodonta woodiana</name>
    <name type="common">Chinese pond mussel</name>
    <name type="synonym">Anodonta woodiana</name>
    <dbReference type="NCBI Taxonomy" id="1069815"/>
    <lineage>
        <taxon>Eukaryota</taxon>
        <taxon>Metazoa</taxon>
        <taxon>Spiralia</taxon>
        <taxon>Lophotrochozoa</taxon>
        <taxon>Mollusca</taxon>
        <taxon>Bivalvia</taxon>
        <taxon>Autobranchia</taxon>
        <taxon>Heteroconchia</taxon>
        <taxon>Palaeoheterodonta</taxon>
        <taxon>Unionida</taxon>
        <taxon>Unionoidea</taxon>
        <taxon>Unionidae</taxon>
        <taxon>Unioninae</taxon>
        <taxon>Sinanodonta</taxon>
    </lineage>
</organism>
<feature type="compositionally biased region" description="Polar residues" evidence="6">
    <location>
        <begin position="330"/>
        <end position="356"/>
    </location>
</feature>
<proteinExistence type="predicted"/>
<keyword evidence="7" id="KW-1133">Transmembrane helix</keyword>
<evidence type="ECO:0000256" key="6">
    <source>
        <dbReference type="SAM" id="MobiDB-lite"/>
    </source>
</evidence>
<dbReference type="PROSITE" id="PS50017">
    <property type="entry name" value="DEATH_DOMAIN"/>
    <property type="match status" value="1"/>
</dbReference>
<comment type="caution">
    <text evidence="9">The sequence shown here is derived from an EMBL/GenBank/DDBJ whole genome shotgun (WGS) entry which is preliminary data.</text>
</comment>
<feature type="compositionally biased region" description="Polar residues" evidence="6">
    <location>
        <begin position="721"/>
        <end position="733"/>
    </location>
</feature>
<protein>
    <recommendedName>
        <fullName evidence="8">Death domain-containing protein</fullName>
    </recommendedName>
</protein>